<evidence type="ECO:0000313" key="2">
    <source>
        <dbReference type="Proteomes" id="UP000215127"/>
    </source>
</evidence>
<accession>A0A1X7RCM2</accession>
<protein>
    <submittedName>
        <fullName evidence="1">Uncharacterized protein</fullName>
    </submittedName>
</protein>
<reference evidence="1 2" key="1">
    <citation type="submission" date="2016-06" db="EMBL/GenBank/DDBJ databases">
        <authorList>
            <person name="Kjaerup R.B."/>
            <person name="Dalgaard T.S."/>
            <person name="Juul-Madsen H.R."/>
        </authorList>
    </citation>
    <scope>NUCLEOTIDE SEQUENCE [LARGE SCALE GENOMIC DNA]</scope>
</reference>
<keyword evidence="2" id="KW-1185">Reference proteome</keyword>
<proteinExistence type="predicted"/>
<name>A0A1X7RCM2_ZYMT9</name>
<dbReference type="AlphaFoldDB" id="A0A1X7RCM2"/>
<gene>
    <name evidence="1" type="ORF">ZT3D7_G300</name>
</gene>
<dbReference type="Proteomes" id="UP000215127">
    <property type="component" value="Chromosome 1"/>
</dbReference>
<evidence type="ECO:0000313" key="1">
    <source>
        <dbReference type="EMBL" id="SMQ45156.1"/>
    </source>
</evidence>
<sequence length="349" mass="39237">MQFTSDLCLIIYDVKRLHKRAFIQNHFIFLSSTFNNIINTQSRLLGIKMSAAITQVARSAAEIEAWLQEETAQTDEELHNGDGQDPDLVQAMRSFLNGTLSADEAAVAITRPVTLNMTPGADPYIVLQSLWGFLASAFVEMGQEVGLKLLDLLAAIQRMPQETTAITEIDWPNLQGFGHMWYDCHSSHFHGPPQLMHGENGVMTEERRIGLCQYLEDKGFVEANIWLRIPAAVAPDLGYCVLNMLRTNRPGLYVYIHQIHAWLKVAGPQLWKGKAMDELENWSSLAGDMRGRLPMTEHWAVWEAALVELSGDNTTLPKDSREVAADCLRLLKEAKKSDEKIGQVKKFDT</sequence>
<dbReference type="EMBL" id="LT853692">
    <property type="protein sequence ID" value="SMQ45156.1"/>
    <property type="molecule type" value="Genomic_DNA"/>
</dbReference>
<organism evidence="1 2">
    <name type="scientific">Zymoseptoria tritici (strain ST99CH_3D7)</name>
    <dbReference type="NCBI Taxonomy" id="1276538"/>
    <lineage>
        <taxon>Eukaryota</taxon>
        <taxon>Fungi</taxon>
        <taxon>Dikarya</taxon>
        <taxon>Ascomycota</taxon>
        <taxon>Pezizomycotina</taxon>
        <taxon>Dothideomycetes</taxon>
        <taxon>Dothideomycetidae</taxon>
        <taxon>Mycosphaerellales</taxon>
        <taxon>Mycosphaerellaceae</taxon>
        <taxon>Zymoseptoria</taxon>
    </lineage>
</organism>